<dbReference type="InterPro" id="IPR009057">
    <property type="entry name" value="Homeodomain-like_sf"/>
</dbReference>
<dbReference type="InterPro" id="IPR018060">
    <property type="entry name" value="HTH_AraC"/>
</dbReference>
<dbReference type="SUPFAM" id="SSF46689">
    <property type="entry name" value="Homeodomain-like"/>
    <property type="match status" value="1"/>
</dbReference>
<comment type="caution">
    <text evidence="5">The sequence shown here is derived from an EMBL/GenBank/DDBJ whole genome shotgun (WGS) entry which is preliminary data.</text>
</comment>
<evidence type="ECO:0000313" key="6">
    <source>
        <dbReference type="Proteomes" id="UP000283589"/>
    </source>
</evidence>
<dbReference type="AlphaFoldDB" id="A0A412WYY1"/>
<dbReference type="GO" id="GO:0043565">
    <property type="term" value="F:sequence-specific DNA binding"/>
    <property type="evidence" value="ECO:0007669"/>
    <property type="project" value="InterPro"/>
</dbReference>
<dbReference type="PROSITE" id="PS01124">
    <property type="entry name" value="HTH_ARAC_FAMILY_2"/>
    <property type="match status" value="1"/>
</dbReference>
<organism evidence="5 6">
    <name type="scientific">Butyricimonas virosa</name>
    <dbReference type="NCBI Taxonomy" id="544645"/>
    <lineage>
        <taxon>Bacteria</taxon>
        <taxon>Pseudomonadati</taxon>
        <taxon>Bacteroidota</taxon>
        <taxon>Bacteroidia</taxon>
        <taxon>Bacteroidales</taxon>
        <taxon>Odoribacteraceae</taxon>
        <taxon>Butyricimonas</taxon>
    </lineage>
</organism>
<keyword evidence="2" id="KW-0238">DNA-binding</keyword>
<keyword evidence="3" id="KW-0804">Transcription</keyword>
<evidence type="ECO:0000256" key="1">
    <source>
        <dbReference type="ARBA" id="ARBA00023015"/>
    </source>
</evidence>
<evidence type="ECO:0000259" key="4">
    <source>
        <dbReference type="PROSITE" id="PS01124"/>
    </source>
</evidence>
<dbReference type="SMART" id="SM00342">
    <property type="entry name" value="HTH_ARAC"/>
    <property type="match status" value="1"/>
</dbReference>
<dbReference type="Pfam" id="PF12833">
    <property type="entry name" value="HTH_18"/>
    <property type="match status" value="1"/>
</dbReference>
<accession>A0A412WYY1</accession>
<dbReference type="PANTHER" id="PTHR43280">
    <property type="entry name" value="ARAC-FAMILY TRANSCRIPTIONAL REGULATOR"/>
    <property type="match status" value="1"/>
</dbReference>
<dbReference type="Gene3D" id="1.10.10.60">
    <property type="entry name" value="Homeodomain-like"/>
    <property type="match status" value="1"/>
</dbReference>
<evidence type="ECO:0000313" key="5">
    <source>
        <dbReference type="EMBL" id="RGV33036.1"/>
    </source>
</evidence>
<dbReference type="GO" id="GO:0003700">
    <property type="term" value="F:DNA-binding transcription factor activity"/>
    <property type="evidence" value="ECO:0007669"/>
    <property type="project" value="InterPro"/>
</dbReference>
<dbReference type="Proteomes" id="UP000283589">
    <property type="component" value="Unassembled WGS sequence"/>
</dbReference>
<keyword evidence="1" id="KW-0805">Transcription regulation</keyword>
<proteinExistence type="predicted"/>
<dbReference type="RefSeq" id="WP_118260707.1">
    <property type="nucleotide sequence ID" value="NZ_CALBWO010000036.1"/>
</dbReference>
<name>A0A412WYY1_9BACT</name>
<dbReference type="PANTHER" id="PTHR43280:SF32">
    <property type="entry name" value="TRANSCRIPTIONAL REGULATORY PROTEIN"/>
    <property type="match status" value="1"/>
</dbReference>
<dbReference type="EMBL" id="QRZA01000015">
    <property type="protein sequence ID" value="RGV33036.1"/>
    <property type="molecule type" value="Genomic_DNA"/>
</dbReference>
<evidence type="ECO:0000256" key="3">
    <source>
        <dbReference type="ARBA" id="ARBA00023163"/>
    </source>
</evidence>
<protein>
    <submittedName>
        <fullName evidence="5">AraC family transcriptional regulator</fullName>
    </submittedName>
</protein>
<evidence type="ECO:0000256" key="2">
    <source>
        <dbReference type="ARBA" id="ARBA00023125"/>
    </source>
</evidence>
<sequence>MANIDILSSLITNKQVEQEVLFAELQADSFDHTVLQQFPPISNIIINIVILKGTLQIVIDNIRHKCTPSNNNIVNIKPVNTITQMTPGNDFKGHIIILPKSFMDRADHGVKPIPFRDVLSMRFQHTITIPKAGIEILADYFRLIVENSQTNESPLNRSIFEHAVLLYHLKVAQMIFAEMEKQQKKGLISRSSLLCNQFTQLLTQHIEEEHEVLFYADKLNITPHYLTKITHKYIGFAANKVIANELITQASLLLRNPDYTLQQIADRLHFCDQSSFGKFFKKHTGKTPATYRADTNIPIE</sequence>
<dbReference type="GeneID" id="86891512"/>
<feature type="domain" description="HTH araC/xylS-type" evidence="4">
    <location>
        <begin position="196"/>
        <end position="294"/>
    </location>
</feature>
<gene>
    <name evidence="5" type="ORF">DWW18_11845</name>
</gene>
<reference evidence="5 6" key="1">
    <citation type="submission" date="2018-08" db="EMBL/GenBank/DDBJ databases">
        <title>A genome reference for cultivated species of the human gut microbiota.</title>
        <authorList>
            <person name="Zou Y."/>
            <person name="Xue W."/>
            <person name="Luo G."/>
        </authorList>
    </citation>
    <scope>NUCLEOTIDE SEQUENCE [LARGE SCALE GENOMIC DNA]</scope>
    <source>
        <strain evidence="5 6">AF14-49</strain>
    </source>
</reference>